<gene>
    <name evidence="2 3" type="primary">LOC111463833</name>
</gene>
<evidence type="ECO:0000313" key="1">
    <source>
        <dbReference type="Proteomes" id="UP000504609"/>
    </source>
</evidence>
<evidence type="ECO:0000313" key="3">
    <source>
        <dbReference type="RefSeq" id="XP_022963534.1"/>
    </source>
</evidence>
<evidence type="ECO:0000313" key="2">
    <source>
        <dbReference type="RefSeq" id="XP_022963533.1"/>
    </source>
</evidence>
<dbReference type="RefSeq" id="XP_022963533.1">
    <property type="nucleotide sequence ID" value="XM_023107765.1"/>
</dbReference>
<name>A0A6J1HKG1_CUCMO</name>
<dbReference type="AlphaFoldDB" id="A0A6J1HKG1"/>
<protein>
    <submittedName>
        <fullName evidence="2 3">Uncharacterized protein LOC111463833 isoform X1</fullName>
    </submittedName>
</protein>
<proteinExistence type="predicted"/>
<dbReference type="RefSeq" id="XP_022963534.1">
    <property type="nucleotide sequence ID" value="XM_023107766.1"/>
</dbReference>
<reference evidence="2 3" key="1">
    <citation type="submission" date="2025-04" db="UniProtKB">
        <authorList>
            <consortium name="RefSeq"/>
        </authorList>
    </citation>
    <scope>IDENTIFICATION</scope>
    <source>
        <tissue evidence="2 3">Young leaves</tissue>
    </source>
</reference>
<dbReference type="KEGG" id="cmos:111463833"/>
<dbReference type="Proteomes" id="UP000504609">
    <property type="component" value="Unplaced"/>
</dbReference>
<organism evidence="1 3">
    <name type="scientific">Cucurbita moschata</name>
    <name type="common">Winter crookneck squash</name>
    <name type="synonym">Cucurbita pepo var. moschata</name>
    <dbReference type="NCBI Taxonomy" id="3662"/>
    <lineage>
        <taxon>Eukaryota</taxon>
        <taxon>Viridiplantae</taxon>
        <taxon>Streptophyta</taxon>
        <taxon>Embryophyta</taxon>
        <taxon>Tracheophyta</taxon>
        <taxon>Spermatophyta</taxon>
        <taxon>Magnoliopsida</taxon>
        <taxon>eudicotyledons</taxon>
        <taxon>Gunneridae</taxon>
        <taxon>Pentapetalae</taxon>
        <taxon>rosids</taxon>
        <taxon>fabids</taxon>
        <taxon>Cucurbitales</taxon>
        <taxon>Cucurbitaceae</taxon>
        <taxon>Cucurbiteae</taxon>
        <taxon>Cucurbita</taxon>
    </lineage>
</organism>
<accession>A0A6J1HKG1</accession>
<dbReference type="GeneID" id="111463833"/>
<sequence length="135" mass="15370">MLPFFHILDHNGCMKEAPEILSNCFNRTSSPVYSSNLETTKRSPKFYVSLLLLLSPKMMVQSSCQYKKSLQADYSLDYSSVSSPQSGYSSDYSSNLTSQPLQIFWTKRLEVTERRCDIGFSIVIGSPGYFNGRFF</sequence>
<keyword evidence="1" id="KW-1185">Reference proteome</keyword>